<dbReference type="AlphaFoldDB" id="A0A168LSK1"/>
<evidence type="ECO:0008006" key="3">
    <source>
        <dbReference type="Google" id="ProtNLM"/>
    </source>
</evidence>
<gene>
    <name evidence="1" type="primary">ABSGL_02905.1 scaffold 4049</name>
</gene>
<accession>A0A168LSK1</accession>
<organism evidence="1">
    <name type="scientific">Absidia glauca</name>
    <name type="common">Pin mould</name>
    <dbReference type="NCBI Taxonomy" id="4829"/>
    <lineage>
        <taxon>Eukaryota</taxon>
        <taxon>Fungi</taxon>
        <taxon>Fungi incertae sedis</taxon>
        <taxon>Mucoromycota</taxon>
        <taxon>Mucoromycotina</taxon>
        <taxon>Mucoromycetes</taxon>
        <taxon>Mucorales</taxon>
        <taxon>Cunninghamellaceae</taxon>
        <taxon>Absidia</taxon>
    </lineage>
</organism>
<proteinExistence type="predicted"/>
<dbReference type="Proteomes" id="UP000078561">
    <property type="component" value="Unassembled WGS sequence"/>
</dbReference>
<dbReference type="InterPro" id="IPR036869">
    <property type="entry name" value="J_dom_sf"/>
</dbReference>
<keyword evidence="2" id="KW-1185">Reference proteome</keyword>
<evidence type="ECO:0000313" key="2">
    <source>
        <dbReference type="Proteomes" id="UP000078561"/>
    </source>
</evidence>
<dbReference type="InParanoid" id="A0A168LSK1"/>
<name>A0A168LSK1_ABSGL</name>
<dbReference type="SUPFAM" id="SSF46565">
    <property type="entry name" value="Chaperone J-domain"/>
    <property type="match status" value="1"/>
</dbReference>
<protein>
    <recommendedName>
        <fullName evidence="3">J domain-containing protein</fullName>
    </recommendedName>
</protein>
<reference evidence="1" key="1">
    <citation type="submission" date="2016-04" db="EMBL/GenBank/DDBJ databases">
        <authorList>
            <person name="Evans L.H."/>
            <person name="Alamgir A."/>
            <person name="Owens N."/>
            <person name="Weber N.D."/>
            <person name="Virtaneva K."/>
            <person name="Barbian K."/>
            <person name="Babar A."/>
            <person name="Rosenke K."/>
        </authorList>
    </citation>
    <scope>NUCLEOTIDE SEQUENCE [LARGE SCALE GENOMIC DNA]</scope>
    <source>
        <strain evidence="1">CBS 101.48</strain>
    </source>
</reference>
<dbReference type="Gene3D" id="1.10.287.110">
    <property type="entry name" value="DnaJ domain"/>
    <property type="match status" value="1"/>
</dbReference>
<dbReference type="EMBL" id="LT551793">
    <property type="protein sequence ID" value="SAL97411.1"/>
    <property type="molecule type" value="Genomic_DNA"/>
</dbReference>
<sequence length="139" mass="15625">MSNTSNYVTNPSDLLASKPFYVYEILGCSEKENFEGPQVAYLCLRYYALSRIFNPAYANPFNEDQKKYFDKMYDAVNIAFIILSNPDYKAKYDQAGTVDLHAFLRNIGITSEDELQSFCKGISLGILGILDTSSLTPGK</sequence>
<evidence type="ECO:0000313" key="1">
    <source>
        <dbReference type="EMBL" id="SAL97411.1"/>
    </source>
</evidence>